<protein>
    <submittedName>
        <fullName evidence="1">Uncharacterized protein</fullName>
    </submittedName>
</protein>
<keyword evidence="2" id="KW-1185">Reference proteome</keyword>
<dbReference type="Gramene" id="QL02p028334:mrna">
    <property type="protein sequence ID" value="QL02p028334:mrna:CDS:1"/>
    <property type="gene ID" value="QL02p028334"/>
</dbReference>
<sequence>MNVNINGAQQYTECLSAAAAEDAAVPVTPVCRYLYIDDVVHYFVEAPGANLHNVTVTINQEPMELIIDAVVQREHRLDRLYHARIQMDGYDFILENTSYRVSDGEIHVWFPFVFNGPQVSPLRSPL</sequence>
<name>A0A7N2KVH3_QUELO</name>
<accession>A0A7N2KVH3</accession>
<dbReference type="InParanoid" id="A0A7N2KVH3"/>
<evidence type="ECO:0000313" key="1">
    <source>
        <dbReference type="EnsemblPlants" id="QL02p028334:mrna:CDS:1"/>
    </source>
</evidence>
<evidence type="ECO:0000313" key="2">
    <source>
        <dbReference type="Proteomes" id="UP000594261"/>
    </source>
</evidence>
<dbReference type="AlphaFoldDB" id="A0A7N2KVH3"/>
<dbReference type="EnsemblPlants" id="QL02p028334:mrna">
    <property type="protein sequence ID" value="QL02p028334:mrna:CDS:1"/>
    <property type="gene ID" value="QL02p028334"/>
</dbReference>
<organism evidence="1 2">
    <name type="scientific">Quercus lobata</name>
    <name type="common">Valley oak</name>
    <dbReference type="NCBI Taxonomy" id="97700"/>
    <lineage>
        <taxon>Eukaryota</taxon>
        <taxon>Viridiplantae</taxon>
        <taxon>Streptophyta</taxon>
        <taxon>Embryophyta</taxon>
        <taxon>Tracheophyta</taxon>
        <taxon>Spermatophyta</taxon>
        <taxon>Magnoliopsida</taxon>
        <taxon>eudicotyledons</taxon>
        <taxon>Gunneridae</taxon>
        <taxon>Pentapetalae</taxon>
        <taxon>rosids</taxon>
        <taxon>fabids</taxon>
        <taxon>Fagales</taxon>
        <taxon>Fagaceae</taxon>
        <taxon>Quercus</taxon>
    </lineage>
</organism>
<reference evidence="2" key="1">
    <citation type="journal article" date="2016" name="G3 (Bethesda)">
        <title>First Draft Assembly and Annotation of the Genome of a California Endemic Oak Quercus lobata Nee (Fagaceae).</title>
        <authorList>
            <person name="Sork V.L."/>
            <person name="Fitz-Gibbon S.T."/>
            <person name="Puiu D."/>
            <person name="Crepeau M."/>
            <person name="Gugger P.F."/>
            <person name="Sherman R."/>
            <person name="Stevens K."/>
            <person name="Langley C.H."/>
            <person name="Pellegrini M."/>
            <person name="Salzberg S.L."/>
        </authorList>
    </citation>
    <scope>NUCLEOTIDE SEQUENCE [LARGE SCALE GENOMIC DNA]</scope>
    <source>
        <strain evidence="2">cv. SW786</strain>
    </source>
</reference>
<dbReference type="Proteomes" id="UP000594261">
    <property type="component" value="Chromosome 2"/>
</dbReference>
<reference evidence="1" key="2">
    <citation type="submission" date="2021-01" db="UniProtKB">
        <authorList>
            <consortium name="EnsemblPlants"/>
        </authorList>
    </citation>
    <scope>IDENTIFICATION</scope>
</reference>
<proteinExistence type="predicted"/>